<dbReference type="Gene3D" id="3.40.50.150">
    <property type="entry name" value="Vaccinia Virus protein VP39"/>
    <property type="match status" value="1"/>
</dbReference>
<dbReference type="InterPro" id="IPR041698">
    <property type="entry name" value="Methyltransf_25"/>
</dbReference>
<feature type="domain" description="Methyltransferase" evidence="1">
    <location>
        <begin position="58"/>
        <end position="144"/>
    </location>
</feature>
<dbReference type="Proteomes" id="UP001141259">
    <property type="component" value="Unassembled WGS sequence"/>
</dbReference>
<dbReference type="SUPFAM" id="SSF53335">
    <property type="entry name" value="S-adenosyl-L-methionine-dependent methyltransferases"/>
    <property type="match status" value="1"/>
</dbReference>
<accession>A0A9X2VHS8</accession>
<sequence>MHSTDIATSTESADTGRYLFDNDTADAADQVQLLAAMLDGHTTSVLDELGISRDWQCLDLGAGAGTVSTWLADRLGSAGHVTVIDEKPQHVPVHDRVEVVTGDVNTTDFGRDRYDLIHARFLFMHLPQRERVMERAVAALKPGGVLVVTDCDASRRGDMLVVAPEPVVDAFTAFQDALTAIGVSNGMDPAWARRIPASMRAAGLVDVTARVFNRLWAGGEAGMLLQDSISRQIEAGLLDRGVDLPALDVLREGMHDPDVWAYSWPVYTGVGVRAA</sequence>
<evidence type="ECO:0000313" key="2">
    <source>
        <dbReference type="EMBL" id="MCS7476905.1"/>
    </source>
</evidence>
<evidence type="ECO:0000313" key="3">
    <source>
        <dbReference type="Proteomes" id="UP001141259"/>
    </source>
</evidence>
<dbReference type="EMBL" id="JANYMP010000003">
    <property type="protein sequence ID" value="MCS7476905.1"/>
    <property type="molecule type" value="Genomic_DNA"/>
</dbReference>
<dbReference type="PANTHER" id="PTHR43591:SF110">
    <property type="entry name" value="RHODANESE DOMAIN-CONTAINING PROTEIN"/>
    <property type="match status" value="1"/>
</dbReference>
<dbReference type="InterPro" id="IPR029063">
    <property type="entry name" value="SAM-dependent_MTases_sf"/>
</dbReference>
<name>A0A9X2VHS8_9PSEU</name>
<reference evidence="2" key="1">
    <citation type="submission" date="2022-08" db="EMBL/GenBank/DDBJ databases">
        <authorList>
            <person name="Tistechok S."/>
            <person name="Samborskyy M."/>
            <person name="Roman I."/>
        </authorList>
    </citation>
    <scope>NUCLEOTIDE SEQUENCE</scope>
    <source>
        <strain evidence="2">DSM 103496</strain>
    </source>
</reference>
<proteinExistence type="predicted"/>
<keyword evidence="3" id="KW-1185">Reference proteome</keyword>
<dbReference type="PANTHER" id="PTHR43591">
    <property type="entry name" value="METHYLTRANSFERASE"/>
    <property type="match status" value="1"/>
</dbReference>
<dbReference type="GO" id="GO:0008168">
    <property type="term" value="F:methyltransferase activity"/>
    <property type="evidence" value="ECO:0007669"/>
    <property type="project" value="UniProtKB-KW"/>
</dbReference>
<protein>
    <submittedName>
        <fullName evidence="2">Methyltransferase domain-containing protein</fullName>
    </submittedName>
</protein>
<keyword evidence="2" id="KW-0808">Transferase</keyword>
<organism evidence="2 3">
    <name type="scientific">Umezawaea endophytica</name>
    <dbReference type="NCBI Taxonomy" id="1654476"/>
    <lineage>
        <taxon>Bacteria</taxon>
        <taxon>Bacillati</taxon>
        <taxon>Actinomycetota</taxon>
        <taxon>Actinomycetes</taxon>
        <taxon>Pseudonocardiales</taxon>
        <taxon>Pseudonocardiaceae</taxon>
        <taxon>Umezawaea</taxon>
    </lineage>
</organism>
<keyword evidence="2" id="KW-0489">Methyltransferase</keyword>
<dbReference type="AlphaFoldDB" id="A0A9X2VHS8"/>
<dbReference type="GO" id="GO:0032259">
    <property type="term" value="P:methylation"/>
    <property type="evidence" value="ECO:0007669"/>
    <property type="project" value="UniProtKB-KW"/>
</dbReference>
<comment type="caution">
    <text evidence="2">The sequence shown here is derived from an EMBL/GenBank/DDBJ whole genome shotgun (WGS) entry which is preliminary data.</text>
</comment>
<dbReference type="Pfam" id="PF13649">
    <property type="entry name" value="Methyltransf_25"/>
    <property type="match status" value="1"/>
</dbReference>
<dbReference type="RefSeq" id="WP_259622418.1">
    <property type="nucleotide sequence ID" value="NZ_JANYMP010000003.1"/>
</dbReference>
<evidence type="ECO:0000259" key="1">
    <source>
        <dbReference type="Pfam" id="PF13649"/>
    </source>
</evidence>
<dbReference type="CDD" id="cd02440">
    <property type="entry name" value="AdoMet_MTases"/>
    <property type="match status" value="1"/>
</dbReference>
<gene>
    <name evidence="2" type="ORF">NZH93_08555</name>
</gene>